<dbReference type="Pfam" id="PF16949">
    <property type="entry name" value="ABC_tran_2"/>
    <property type="match status" value="1"/>
</dbReference>
<accession>A0A8A4TQ90</accession>
<reference evidence="2" key="1">
    <citation type="submission" date="2021-03" db="EMBL/GenBank/DDBJ databases">
        <title>Acanthopleuribacteraceae sp. M133.</title>
        <authorList>
            <person name="Wang G."/>
        </authorList>
    </citation>
    <scope>NUCLEOTIDE SEQUENCE</scope>
    <source>
        <strain evidence="2">M133</strain>
    </source>
</reference>
<organism evidence="2 3">
    <name type="scientific">Sulfidibacter corallicola</name>
    <dbReference type="NCBI Taxonomy" id="2818388"/>
    <lineage>
        <taxon>Bacteria</taxon>
        <taxon>Pseudomonadati</taxon>
        <taxon>Acidobacteriota</taxon>
        <taxon>Holophagae</taxon>
        <taxon>Acanthopleuribacterales</taxon>
        <taxon>Acanthopleuribacteraceae</taxon>
        <taxon>Sulfidibacter</taxon>
    </lineage>
</organism>
<feature type="transmembrane region" description="Helical" evidence="1">
    <location>
        <begin position="416"/>
        <end position="433"/>
    </location>
</feature>
<evidence type="ECO:0000313" key="2">
    <source>
        <dbReference type="EMBL" id="QTD51252.1"/>
    </source>
</evidence>
<feature type="transmembrane region" description="Helical" evidence="1">
    <location>
        <begin position="29"/>
        <end position="57"/>
    </location>
</feature>
<feature type="transmembrane region" description="Helical" evidence="1">
    <location>
        <begin position="531"/>
        <end position="550"/>
    </location>
</feature>
<keyword evidence="1" id="KW-0812">Transmembrane</keyword>
<dbReference type="RefSeq" id="WP_237381383.1">
    <property type="nucleotide sequence ID" value="NZ_CP071793.1"/>
</dbReference>
<name>A0A8A4TQ90_SULCO</name>
<dbReference type="Proteomes" id="UP000663929">
    <property type="component" value="Chromosome"/>
</dbReference>
<proteinExistence type="predicted"/>
<dbReference type="AlphaFoldDB" id="A0A8A4TQ90"/>
<feature type="transmembrane region" description="Helical" evidence="1">
    <location>
        <begin position="69"/>
        <end position="96"/>
    </location>
</feature>
<dbReference type="InterPro" id="IPR031599">
    <property type="entry name" value="ABC_tran_2"/>
</dbReference>
<dbReference type="EMBL" id="CP071793">
    <property type="protein sequence ID" value="QTD51252.1"/>
    <property type="molecule type" value="Genomic_DNA"/>
</dbReference>
<sequence>MIHDYVVLDRLGFYQLKNRFLVNFQRNPIVMILLLCLGGLFYWGYLELSVMLLAFIFKQPVYGVLLATKLIQILLFIALGIGLMSSLTNAIAHFYLSRDLEFQFSLPVNLNSWLLHRFFQVYIQSNWMLLLFGGPFIWIFLDLSGNNMLVCLLGVGVLAALSAFPVLFSTLLCMSLVKVFPARRVHQVFLVATVIMVASLVFLFRYLEPEQFIGPGGMDRFRGYIDLVSLDSQQWNPAIWASNLLAALSQKQWTEALRHGGQLGGAFVGTVGFMLLAGRRLYRSSWDRALQSLSGEGEIQLDIAKDSFLSRGLQYPRWSQEAREVLLFLRDPSQWSQVFVLLALLGLYLFSVTKLPQNPFGGTMYNLALGNSGFVAFISLSLASRFVFTSFSSDGQAIWLMKTTPDGWVHFVRGKLLVYGVPTLIFALVLNLLSGMLMKLTGEQLLYLGIGVVWDTAFMVFLALGLGMLFINPGIDNPLKMIVSTGGFLLMAVGLFVTLLHVILRLTSNSPEINLLLSYMTWWPDLQDGKVYYYFGSLFLIEALGLVWLCRQGLTHLRIGDF</sequence>
<evidence type="ECO:0008006" key="4">
    <source>
        <dbReference type="Google" id="ProtNLM"/>
    </source>
</evidence>
<keyword evidence="3" id="KW-1185">Reference proteome</keyword>
<feature type="transmembrane region" description="Helical" evidence="1">
    <location>
        <begin position="335"/>
        <end position="352"/>
    </location>
</feature>
<feature type="transmembrane region" description="Helical" evidence="1">
    <location>
        <begin position="482"/>
        <end position="504"/>
    </location>
</feature>
<feature type="transmembrane region" description="Helical" evidence="1">
    <location>
        <begin position="364"/>
        <end position="383"/>
    </location>
</feature>
<protein>
    <recommendedName>
        <fullName evidence="4">ABC-2 type transport system permease protein</fullName>
    </recommendedName>
</protein>
<evidence type="ECO:0000313" key="3">
    <source>
        <dbReference type="Proteomes" id="UP000663929"/>
    </source>
</evidence>
<keyword evidence="1" id="KW-1133">Transmembrane helix</keyword>
<feature type="transmembrane region" description="Helical" evidence="1">
    <location>
        <begin position="445"/>
        <end position="470"/>
    </location>
</feature>
<keyword evidence="1" id="KW-0472">Membrane</keyword>
<feature type="transmembrane region" description="Helical" evidence="1">
    <location>
        <begin position="188"/>
        <end position="207"/>
    </location>
</feature>
<dbReference type="KEGG" id="scor:J3U87_02185"/>
<feature type="transmembrane region" description="Helical" evidence="1">
    <location>
        <begin position="121"/>
        <end position="141"/>
    </location>
</feature>
<feature type="transmembrane region" description="Helical" evidence="1">
    <location>
        <begin position="263"/>
        <end position="282"/>
    </location>
</feature>
<evidence type="ECO:0000256" key="1">
    <source>
        <dbReference type="SAM" id="Phobius"/>
    </source>
</evidence>
<feature type="transmembrane region" description="Helical" evidence="1">
    <location>
        <begin position="147"/>
        <end position="176"/>
    </location>
</feature>
<gene>
    <name evidence="2" type="ORF">J3U87_02185</name>
</gene>